<evidence type="ECO:0000313" key="2">
    <source>
        <dbReference type="Proteomes" id="UP000541610"/>
    </source>
</evidence>
<reference evidence="1 2" key="1">
    <citation type="submission" date="2020-04" db="EMBL/GenBank/DDBJ databases">
        <title>Perkinsus olseni comparative genomics.</title>
        <authorList>
            <person name="Bogema D.R."/>
        </authorList>
    </citation>
    <scope>NUCLEOTIDE SEQUENCE [LARGE SCALE GENOMIC DNA]</scope>
    <source>
        <strain evidence="1">00978-12</strain>
    </source>
</reference>
<sequence>MHHHQHIHVQLDALHHHGIISAHHHPSSSVSSLRHQKRLGHDSGLHRLWRPRPRRHHPRVVYFPPLTDFHQIALSTLPYLQTSTKMFASPLHLAQPHADRGGQFGEVLEYSSIDKWSCLLPVLGLPESEPTLPMTVMHIACYSAS</sequence>
<dbReference type="Proteomes" id="UP000541610">
    <property type="component" value="Unassembled WGS sequence"/>
</dbReference>
<organism evidence="1 2">
    <name type="scientific">Perkinsus olseni</name>
    <name type="common">Perkinsus atlanticus</name>
    <dbReference type="NCBI Taxonomy" id="32597"/>
    <lineage>
        <taxon>Eukaryota</taxon>
        <taxon>Sar</taxon>
        <taxon>Alveolata</taxon>
        <taxon>Perkinsozoa</taxon>
        <taxon>Perkinsea</taxon>
        <taxon>Perkinsida</taxon>
        <taxon>Perkinsidae</taxon>
        <taxon>Perkinsus</taxon>
    </lineage>
</organism>
<dbReference type="AlphaFoldDB" id="A0A7J6NC14"/>
<comment type="caution">
    <text evidence="1">The sequence shown here is derived from an EMBL/GenBank/DDBJ whole genome shotgun (WGS) entry which is preliminary data.</text>
</comment>
<name>A0A7J6NC14_PEROL</name>
<gene>
    <name evidence="1" type="ORF">FOZ60_012146</name>
</gene>
<evidence type="ECO:0000313" key="1">
    <source>
        <dbReference type="EMBL" id="KAF4681403.1"/>
    </source>
</evidence>
<protein>
    <submittedName>
        <fullName evidence="1">Uncharacterized protein</fullName>
    </submittedName>
</protein>
<dbReference type="EMBL" id="JABANP010000519">
    <property type="protein sequence ID" value="KAF4681403.1"/>
    <property type="molecule type" value="Genomic_DNA"/>
</dbReference>
<accession>A0A7J6NC14</accession>
<proteinExistence type="predicted"/>